<name>A0A0S6VT04_9BACT</name>
<dbReference type="EMBL" id="DF820456">
    <property type="protein sequence ID" value="GAK50613.1"/>
    <property type="molecule type" value="Genomic_DNA"/>
</dbReference>
<dbReference type="GO" id="GO:0005525">
    <property type="term" value="F:GTP binding"/>
    <property type="evidence" value="ECO:0007669"/>
    <property type="project" value="InterPro"/>
</dbReference>
<proteinExistence type="predicted"/>
<evidence type="ECO:0000313" key="3">
    <source>
        <dbReference type="Proteomes" id="UP000030700"/>
    </source>
</evidence>
<dbReference type="InterPro" id="IPR006073">
    <property type="entry name" value="GTP-bd"/>
</dbReference>
<feature type="domain" description="G" evidence="1">
    <location>
        <begin position="165"/>
        <end position="266"/>
    </location>
</feature>
<evidence type="ECO:0000259" key="1">
    <source>
        <dbReference type="Pfam" id="PF01926"/>
    </source>
</evidence>
<gene>
    <name evidence="2" type="ORF">U14_01846</name>
</gene>
<dbReference type="Gene3D" id="3.40.50.300">
    <property type="entry name" value="P-loop containing nucleotide triphosphate hydrolases"/>
    <property type="match status" value="1"/>
</dbReference>
<dbReference type="Proteomes" id="UP000030700">
    <property type="component" value="Unassembled WGS sequence"/>
</dbReference>
<dbReference type="STRING" id="1499966.U14_01846"/>
<keyword evidence="3" id="KW-1185">Reference proteome</keyword>
<sequence>MLGSLFKREGKMPLRIVVGLNQVDKLIPDGWDERLNAPTEQAEEEIKRRSHDIVKKLEKFAHLSSSHIEYYSAKKRYRLMPLLVKIVQNAYAGFKLDNVQPADPFELAEDDVREFVKQEREKRKTIQQKTLKAEQLFSELSKILSTDELNSIKQKFTEERQIPPKVAILGKAGVGKTTTVNSLFNAQYRTSHTIVGTTSAQMKEFALASGGTLNIVDLPGYGRSVAEDREYEKVYQEMLPNCDLVLLVIQADSRDFADDQEMLMKITEWLKQSPTPQRS</sequence>
<protein>
    <recommendedName>
        <fullName evidence="1">G domain-containing protein</fullName>
    </recommendedName>
</protein>
<dbReference type="AlphaFoldDB" id="A0A0S6VT04"/>
<dbReference type="SUPFAM" id="SSF52540">
    <property type="entry name" value="P-loop containing nucleoside triphosphate hydrolases"/>
    <property type="match status" value="1"/>
</dbReference>
<evidence type="ECO:0000313" key="2">
    <source>
        <dbReference type="EMBL" id="GAK50613.1"/>
    </source>
</evidence>
<dbReference type="HOGENOM" id="CLU_996235_0_0_0"/>
<reference evidence="2 3" key="1">
    <citation type="journal article" date="2015" name="PeerJ">
        <title>First genomic representation of candidate bacterial phylum KSB3 points to enhanced environmental sensing as a trigger of wastewater bulking.</title>
        <authorList>
            <person name="Sekiguchi Y."/>
            <person name="Ohashi A."/>
            <person name="Parks D.H."/>
            <person name="Yamauchi T."/>
            <person name="Tyson G.W."/>
            <person name="Hugenholtz P."/>
        </authorList>
    </citation>
    <scope>NUCLEOTIDE SEQUENCE [LARGE SCALE GENOMIC DNA]</scope>
</reference>
<dbReference type="Pfam" id="PF01926">
    <property type="entry name" value="MMR_HSR1"/>
    <property type="match status" value="1"/>
</dbReference>
<dbReference type="InterPro" id="IPR027417">
    <property type="entry name" value="P-loop_NTPase"/>
</dbReference>
<accession>A0A0S6VT04</accession>
<organism evidence="2 3">
    <name type="scientific">Candidatus Moduliflexus flocculans</name>
    <dbReference type="NCBI Taxonomy" id="1499966"/>
    <lineage>
        <taxon>Bacteria</taxon>
        <taxon>Candidatus Moduliflexota</taxon>
        <taxon>Candidatus Moduliflexia</taxon>
        <taxon>Candidatus Moduliflexales</taxon>
        <taxon>Candidatus Moduliflexaceae</taxon>
    </lineage>
</organism>